<dbReference type="Gene3D" id="3.30.110.20">
    <property type="entry name" value="Alba-like domain"/>
    <property type="match status" value="1"/>
</dbReference>
<dbReference type="GO" id="GO:0005634">
    <property type="term" value="C:nucleus"/>
    <property type="evidence" value="ECO:0007669"/>
    <property type="project" value="UniProtKB-SubCell"/>
</dbReference>
<dbReference type="InterPro" id="IPR036882">
    <property type="entry name" value="Alba-like_dom_sf"/>
</dbReference>
<proteinExistence type="inferred from homology"/>
<dbReference type="EMBL" id="JBJQOH010000006">
    <property type="protein sequence ID" value="KAL3683738.1"/>
    <property type="molecule type" value="Genomic_DNA"/>
</dbReference>
<evidence type="ECO:0000256" key="1">
    <source>
        <dbReference type="ARBA" id="ARBA00004123"/>
    </source>
</evidence>
<comment type="similarity">
    <text evidence="2">Belongs to the histone-like Alba family.</text>
</comment>
<organism evidence="5 6">
    <name type="scientific">Riccia sorocarpa</name>
    <dbReference type="NCBI Taxonomy" id="122646"/>
    <lineage>
        <taxon>Eukaryota</taxon>
        <taxon>Viridiplantae</taxon>
        <taxon>Streptophyta</taxon>
        <taxon>Embryophyta</taxon>
        <taxon>Marchantiophyta</taxon>
        <taxon>Marchantiopsida</taxon>
        <taxon>Marchantiidae</taxon>
        <taxon>Marchantiales</taxon>
        <taxon>Ricciaceae</taxon>
        <taxon>Riccia</taxon>
    </lineage>
</organism>
<dbReference type="Pfam" id="PF01918">
    <property type="entry name" value="Alba"/>
    <property type="match status" value="1"/>
</dbReference>
<feature type="domain" description="DNA/RNA-binding protein Alba-like" evidence="4">
    <location>
        <begin position="22"/>
        <end position="86"/>
    </location>
</feature>
<reference evidence="5 6" key="1">
    <citation type="submission" date="2024-09" db="EMBL/GenBank/DDBJ databases">
        <title>Chromosome-scale assembly of Riccia sorocarpa.</title>
        <authorList>
            <person name="Paukszto L."/>
        </authorList>
    </citation>
    <scope>NUCLEOTIDE SEQUENCE [LARGE SCALE GENOMIC DNA]</scope>
    <source>
        <strain evidence="5">LP-2024</strain>
        <tissue evidence="5">Aerial parts of the thallus</tissue>
    </source>
</reference>
<evidence type="ECO:0000256" key="3">
    <source>
        <dbReference type="ARBA" id="ARBA00023242"/>
    </source>
</evidence>
<dbReference type="AlphaFoldDB" id="A0ABD3GXQ3"/>
<dbReference type="Proteomes" id="UP001633002">
    <property type="component" value="Unassembled WGS sequence"/>
</dbReference>
<sequence length="243" mass="26428">MERYHRVVKPARIRQAIPISSNDILITARGKMRNYIAFATRLFEEKGASEVVLKAVERAVNKAVPIAEILKRRIAGLHQVTSIESTYLTDVWQPLEEGLVPVEISRRISVITITLSTKELDTSSPGYQPPVPADQVKPRAQIELENENIDDSPRDGGGMKAHHGTSFTLRLKVGMGVVMADDSKTSVAAKLALVVVKAVVNVANAGLVITATALAKETWAHRQAEVACACGQFEVTSAAQRKP</sequence>
<evidence type="ECO:0000313" key="5">
    <source>
        <dbReference type="EMBL" id="KAL3683738.1"/>
    </source>
</evidence>
<evidence type="ECO:0000313" key="6">
    <source>
        <dbReference type="Proteomes" id="UP001633002"/>
    </source>
</evidence>
<evidence type="ECO:0000256" key="2">
    <source>
        <dbReference type="ARBA" id="ARBA00008018"/>
    </source>
</evidence>
<accession>A0ABD3GXQ3</accession>
<dbReference type="SUPFAM" id="SSF82704">
    <property type="entry name" value="AlbA-like"/>
    <property type="match status" value="1"/>
</dbReference>
<evidence type="ECO:0000259" key="4">
    <source>
        <dbReference type="Pfam" id="PF01918"/>
    </source>
</evidence>
<comment type="subcellular location">
    <subcellularLocation>
        <location evidence="1">Nucleus</location>
    </subcellularLocation>
</comment>
<dbReference type="InterPro" id="IPR002775">
    <property type="entry name" value="DNA/RNA-bd_Alba-like"/>
</dbReference>
<protein>
    <recommendedName>
        <fullName evidence="4">DNA/RNA-binding protein Alba-like domain-containing protein</fullName>
    </recommendedName>
</protein>
<comment type="caution">
    <text evidence="5">The sequence shown here is derived from an EMBL/GenBank/DDBJ whole genome shotgun (WGS) entry which is preliminary data.</text>
</comment>
<keyword evidence="6" id="KW-1185">Reference proteome</keyword>
<name>A0ABD3GXQ3_9MARC</name>
<gene>
    <name evidence="5" type="ORF">R1sor_001760</name>
</gene>
<dbReference type="InterPro" id="IPR051958">
    <property type="entry name" value="Alba-like_NAB"/>
</dbReference>
<keyword evidence="3" id="KW-0539">Nucleus</keyword>
<dbReference type="PANTHER" id="PTHR13516:SF4">
    <property type="entry name" value="FI09323P"/>
    <property type="match status" value="1"/>
</dbReference>
<dbReference type="PANTHER" id="PTHR13516">
    <property type="entry name" value="RIBONUCLEASE P SUBUNIT P25"/>
    <property type="match status" value="1"/>
</dbReference>